<keyword evidence="3" id="KW-1185">Reference proteome</keyword>
<gene>
    <name evidence="2" type="ORF">ACFQEU_17550</name>
</gene>
<keyword evidence="1" id="KW-1133">Transmembrane helix</keyword>
<organism evidence="2 3">
    <name type="scientific">Halorubrum tibetense</name>
    <dbReference type="NCBI Taxonomy" id="175631"/>
    <lineage>
        <taxon>Archaea</taxon>
        <taxon>Methanobacteriati</taxon>
        <taxon>Methanobacteriota</taxon>
        <taxon>Stenosarchaea group</taxon>
        <taxon>Halobacteria</taxon>
        <taxon>Halobacteriales</taxon>
        <taxon>Haloferacaceae</taxon>
        <taxon>Halorubrum</taxon>
    </lineage>
</organism>
<feature type="non-terminal residue" evidence="2">
    <location>
        <position position="61"/>
    </location>
</feature>
<comment type="caution">
    <text evidence="2">The sequence shown here is derived from an EMBL/GenBank/DDBJ whole genome shotgun (WGS) entry which is preliminary data.</text>
</comment>
<evidence type="ECO:0000313" key="3">
    <source>
        <dbReference type="Proteomes" id="UP001596442"/>
    </source>
</evidence>
<dbReference type="EMBL" id="JBHSWW010000651">
    <property type="protein sequence ID" value="MFC6755256.1"/>
    <property type="molecule type" value="Genomic_DNA"/>
</dbReference>
<feature type="transmembrane region" description="Helical" evidence="1">
    <location>
        <begin position="34"/>
        <end position="60"/>
    </location>
</feature>
<protein>
    <recommendedName>
        <fullName evidence="4">Sulfite exporter TauE/SafE family protein</fullName>
    </recommendedName>
</protein>
<feature type="transmembrane region" description="Helical" evidence="1">
    <location>
        <begin position="6"/>
        <end position="27"/>
    </location>
</feature>
<evidence type="ECO:0000256" key="1">
    <source>
        <dbReference type="SAM" id="Phobius"/>
    </source>
</evidence>
<evidence type="ECO:0000313" key="2">
    <source>
        <dbReference type="EMBL" id="MFC6755256.1"/>
    </source>
</evidence>
<reference evidence="2 3" key="1">
    <citation type="journal article" date="2019" name="Int. J. Syst. Evol. Microbiol.">
        <title>The Global Catalogue of Microorganisms (GCM) 10K type strain sequencing project: providing services to taxonomists for standard genome sequencing and annotation.</title>
        <authorList>
            <consortium name="The Broad Institute Genomics Platform"/>
            <consortium name="The Broad Institute Genome Sequencing Center for Infectious Disease"/>
            <person name="Wu L."/>
            <person name="Ma J."/>
        </authorList>
    </citation>
    <scope>NUCLEOTIDE SEQUENCE [LARGE SCALE GENOMIC DNA]</scope>
    <source>
        <strain evidence="2 3">CGMCC 1.3239</strain>
    </source>
</reference>
<dbReference type="Proteomes" id="UP001596442">
    <property type="component" value="Unassembled WGS sequence"/>
</dbReference>
<name>A0ABD5SFR8_9EURY</name>
<evidence type="ECO:0008006" key="4">
    <source>
        <dbReference type="Google" id="ProtNLM"/>
    </source>
</evidence>
<sequence length="61" mass="5655">MEPSSVVIEIGAVALVIGALVGLILGLTGAGGSLFAVPLLILGLGVSASQATGLALAAVAA</sequence>
<proteinExistence type="predicted"/>
<accession>A0ABD5SFR8</accession>
<keyword evidence="1" id="KW-0812">Transmembrane</keyword>
<dbReference type="AlphaFoldDB" id="A0ABD5SFR8"/>
<keyword evidence="1" id="KW-0472">Membrane</keyword>